<comment type="caution">
    <text evidence="1">The sequence shown here is derived from an EMBL/GenBank/DDBJ whole genome shotgun (WGS) entry which is preliminary data.</text>
</comment>
<proteinExistence type="predicted"/>
<gene>
    <name evidence="1" type="ORF">VN97_g6942</name>
</gene>
<dbReference type="AlphaFoldDB" id="A0AAI9TH91"/>
<reference evidence="1" key="1">
    <citation type="submission" date="2015-06" db="EMBL/GenBank/DDBJ databases">
        <authorList>
            <person name="Nguyen H."/>
        </authorList>
    </citation>
    <scope>NUCLEOTIDE SEQUENCE</scope>
    <source>
        <strain evidence="1">DAOM 180753</strain>
    </source>
</reference>
<reference evidence="1" key="2">
    <citation type="journal article" date="2016" name="Fungal Biol.">
        <title>Ochratoxin A production by Penicillium thymicola.</title>
        <authorList>
            <person name="Nguyen H.D.T."/>
            <person name="McMullin D.R."/>
            <person name="Ponomareva E."/>
            <person name="Riley R."/>
            <person name="Pomraning K.R."/>
            <person name="Baker S.E."/>
            <person name="Seifert K.A."/>
        </authorList>
    </citation>
    <scope>NUCLEOTIDE SEQUENCE</scope>
    <source>
        <strain evidence="1">DAOM 180753</strain>
    </source>
</reference>
<evidence type="ECO:0000313" key="2">
    <source>
        <dbReference type="Proteomes" id="UP001227192"/>
    </source>
</evidence>
<accession>A0AAI9TH91</accession>
<evidence type="ECO:0000313" key="1">
    <source>
        <dbReference type="EMBL" id="KAJ9486394.1"/>
    </source>
</evidence>
<dbReference type="EMBL" id="LACB01000211">
    <property type="protein sequence ID" value="KAJ9486394.1"/>
    <property type="molecule type" value="Genomic_DNA"/>
</dbReference>
<dbReference type="Proteomes" id="UP001227192">
    <property type="component" value="Unassembled WGS sequence"/>
</dbReference>
<keyword evidence="2" id="KW-1185">Reference proteome</keyword>
<protein>
    <submittedName>
        <fullName evidence="1">Uncharacterized protein</fullName>
    </submittedName>
</protein>
<organism evidence="1 2">
    <name type="scientific">Penicillium thymicola</name>
    <dbReference type="NCBI Taxonomy" id="293382"/>
    <lineage>
        <taxon>Eukaryota</taxon>
        <taxon>Fungi</taxon>
        <taxon>Dikarya</taxon>
        <taxon>Ascomycota</taxon>
        <taxon>Pezizomycotina</taxon>
        <taxon>Eurotiomycetes</taxon>
        <taxon>Eurotiomycetidae</taxon>
        <taxon>Eurotiales</taxon>
        <taxon>Aspergillaceae</taxon>
        <taxon>Penicillium</taxon>
    </lineage>
</organism>
<name>A0AAI9TH91_PENTH</name>
<sequence>MRGYLPRFTRILYAPAVQSGTFRELYVLCDDPEDQGFCLDRRGRTLAKSKVEYMDLHGIITAQIVKKRVLSF</sequence>